<feature type="transmembrane region" description="Helical" evidence="1">
    <location>
        <begin position="133"/>
        <end position="151"/>
    </location>
</feature>
<dbReference type="EMBL" id="MDKC01000032">
    <property type="protein sequence ID" value="ODG91041.1"/>
    <property type="molecule type" value="Genomic_DNA"/>
</dbReference>
<proteinExistence type="predicted"/>
<accession>A0ABX2ZMU1</accession>
<feature type="signal peptide" evidence="2">
    <location>
        <begin position="1"/>
        <end position="22"/>
    </location>
</feature>
<keyword evidence="4" id="KW-1185">Reference proteome</keyword>
<reference evidence="3 4" key="1">
    <citation type="submission" date="2016-07" db="EMBL/GenBank/DDBJ databases">
        <authorList>
            <person name="Townsley L."/>
            <person name="Shank E.A."/>
        </authorList>
    </citation>
    <scope>NUCLEOTIDE SEQUENCE [LARGE SCALE GENOMIC DNA]</scope>
    <source>
        <strain evidence="3 4">CH01</strain>
    </source>
</reference>
<evidence type="ECO:0000256" key="2">
    <source>
        <dbReference type="SAM" id="SignalP"/>
    </source>
</evidence>
<keyword evidence="1" id="KW-0812">Transmembrane</keyword>
<comment type="caution">
    <text evidence="3">The sequence shown here is derived from an EMBL/GenBank/DDBJ whole genome shotgun (WGS) entry which is preliminary data.</text>
</comment>
<organism evidence="3 4">
    <name type="scientific">Gottfriedia luciferensis</name>
    <dbReference type="NCBI Taxonomy" id="178774"/>
    <lineage>
        <taxon>Bacteria</taxon>
        <taxon>Bacillati</taxon>
        <taxon>Bacillota</taxon>
        <taxon>Bacilli</taxon>
        <taxon>Bacillales</taxon>
        <taxon>Bacillaceae</taxon>
        <taxon>Gottfriedia</taxon>
    </lineage>
</organism>
<evidence type="ECO:0000313" key="3">
    <source>
        <dbReference type="EMBL" id="ODG91041.1"/>
    </source>
</evidence>
<name>A0ABX2ZMU1_9BACI</name>
<sequence length="156" mass="18235">MKRVAFCIFCFFLLFLSNVSISNATSRYLDQIDKNNRKEVNYYVKKSTVIVEQKEFSLTNKEKNTNENVVAIAAKYDTVRDRFFKTANYDTYLLDEKTGEILDPGKFVSSKIYDEFIKEHKNDGENDFRWKNSLIVLALIFITIIIIPIFASKLND</sequence>
<evidence type="ECO:0000256" key="1">
    <source>
        <dbReference type="SAM" id="Phobius"/>
    </source>
</evidence>
<gene>
    <name evidence="3" type="ORF">BED47_08410</name>
</gene>
<dbReference type="Proteomes" id="UP000094580">
    <property type="component" value="Unassembled WGS sequence"/>
</dbReference>
<feature type="chain" id="PRO_5045500839" evidence="2">
    <location>
        <begin position="23"/>
        <end position="156"/>
    </location>
</feature>
<protein>
    <submittedName>
        <fullName evidence="3">Uncharacterized protein</fullName>
    </submittedName>
</protein>
<keyword evidence="2" id="KW-0732">Signal</keyword>
<keyword evidence="1" id="KW-0472">Membrane</keyword>
<keyword evidence="1" id="KW-1133">Transmembrane helix</keyword>
<dbReference type="RefSeq" id="WP_069034412.1">
    <property type="nucleotide sequence ID" value="NZ_MDKC01000032.1"/>
</dbReference>
<evidence type="ECO:0000313" key="4">
    <source>
        <dbReference type="Proteomes" id="UP000094580"/>
    </source>
</evidence>